<evidence type="ECO:0000313" key="1">
    <source>
        <dbReference type="EMBL" id="KAJ0171413.1"/>
    </source>
</evidence>
<name>A0ACC1CIK3_9NEOP</name>
<comment type="caution">
    <text evidence="1">The sequence shown here is derived from an EMBL/GenBank/DDBJ whole genome shotgun (WGS) entry which is preliminary data.</text>
</comment>
<sequence>MTDTDSDEDNCVKYGTPLEPYEEDEVPSKRKFQQQPDQYAVDAHGRRRFHGAFTGGFSAGYGNTVGTPEGWTPSSFKSSKSEKALFTNQRPEDFMDEEDRGEFGIAPRQMQTHSEFSGQKRQSQRHYHDGPIPGEPVLTELVRAVHETAAVRMLRAMGWREGQGTGDRVTSKEKKKAKEQHKVYGCYIPEEMRQETNASESSSDSEFDYDTLFAPADYEPYILNRKDDRFGLGYSGLSRHSVLGAMRGEYGASTSTSHLMMKEKGKKVSIRGQAFGVGAFEADDDDIYATENMSHYDFAIGGPKDDAKGKKTTKPQSGGVLEGFVKSTKPLPTVPSYPPPALPRDYTPAVAGTKRSRFEPTDKPQRDQGLGRHELTAAARGELLGEIPLKTNLQINTLTDKEDAIAKVLGRNVNFISQSENKEPDETLKNKQADEKSNVKNNEDFIPIYSRSTSKVVNPFSSVINNKNNEQVSVNSNLSKVIEPFASVNANEIGGQDFISIKDSGNPIVKVFKPFKSDPKKQARYEMYLKNKTTVVRDGDIDKLSEWERERELAEFEQAAKLYRPLSGIMGDRFTHASEPDDALNPLTAVARSSINYGLATKDQIEAAKKGMYGMLTRTETSWRPESLVCKRFNVPEPGLARKENIKEDKPKVSYSIFSYLETSVHDKDSFAKEQSKFSGSKSLRWDSKEQNPSYSKAQSTNKDITNKADEIKTDINKSKGVISEETVGFSKRITTAELFLKESEKSKESGVEVTETINNFDKMALYKSIFLSDSEDDEKIDDNKDVKTKNDVKDDNFIDAPKNVERNTSPPRGIFANIDFDELNSWRRKVDDKVSNKEIIGTNKEQEVKKQPTNESKEKFGPDMDIEDGVYGPKIPENLQKRLESGSDKNDLSSSKEIHEIQSSSEDSWVDMNEVKEKKVKKKKSKKHKSKHKKSKHKKKYK</sequence>
<keyword evidence="2" id="KW-1185">Reference proteome</keyword>
<dbReference type="Proteomes" id="UP000824533">
    <property type="component" value="Linkage Group LG24"/>
</dbReference>
<dbReference type="EMBL" id="CM034410">
    <property type="protein sequence ID" value="KAJ0171413.1"/>
    <property type="molecule type" value="Genomic_DNA"/>
</dbReference>
<organism evidence="1 2">
    <name type="scientific">Dendrolimus kikuchii</name>
    <dbReference type="NCBI Taxonomy" id="765133"/>
    <lineage>
        <taxon>Eukaryota</taxon>
        <taxon>Metazoa</taxon>
        <taxon>Ecdysozoa</taxon>
        <taxon>Arthropoda</taxon>
        <taxon>Hexapoda</taxon>
        <taxon>Insecta</taxon>
        <taxon>Pterygota</taxon>
        <taxon>Neoptera</taxon>
        <taxon>Endopterygota</taxon>
        <taxon>Lepidoptera</taxon>
        <taxon>Glossata</taxon>
        <taxon>Ditrysia</taxon>
        <taxon>Bombycoidea</taxon>
        <taxon>Lasiocampidae</taxon>
        <taxon>Dendrolimus</taxon>
    </lineage>
</organism>
<gene>
    <name evidence="1" type="ORF">K1T71_012963</name>
</gene>
<protein>
    <submittedName>
        <fullName evidence="1">Uncharacterized protein</fullName>
    </submittedName>
</protein>
<evidence type="ECO:0000313" key="2">
    <source>
        <dbReference type="Proteomes" id="UP000824533"/>
    </source>
</evidence>
<accession>A0ACC1CIK3</accession>
<reference evidence="1 2" key="1">
    <citation type="journal article" date="2021" name="Front. Genet.">
        <title>Chromosome-Level Genome Assembly Reveals Significant Gene Expansion in the Toll and IMD Signaling Pathways of Dendrolimus kikuchii.</title>
        <authorList>
            <person name="Zhou J."/>
            <person name="Wu P."/>
            <person name="Xiong Z."/>
            <person name="Liu N."/>
            <person name="Zhao N."/>
            <person name="Ji M."/>
            <person name="Qiu Y."/>
            <person name="Yang B."/>
        </authorList>
    </citation>
    <scope>NUCLEOTIDE SEQUENCE [LARGE SCALE GENOMIC DNA]</scope>
    <source>
        <strain evidence="1">Ann1</strain>
    </source>
</reference>
<proteinExistence type="predicted"/>